<dbReference type="Gene3D" id="3.10.20.90">
    <property type="entry name" value="Phosphatidylinositol 3-kinase Catalytic Subunit, Chain A, domain 1"/>
    <property type="match status" value="1"/>
</dbReference>
<comment type="caution">
    <text evidence="3">The sequence shown here is derived from an EMBL/GenBank/DDBJ whole genome shotgun (WGS) entry which is preliminary data.</text>
</comment>
<dbReference type="SMART" id="SM00666">
    <property type="entry name" value="PB1"/>
    <property type="match status" value="1"/>
</dbReference>
<proteinExistence type="predicted"/>
<accession>A0ABQ9X8H4</accession>
<dbReference type="EMBL" id="JARBJD010000167">
    <property type="protein sequence ID" value="KAK2948832.1"/>
    <property type="molecule type" value="Genomic_DNA"/>
</dbReference>
<evidence type="ECO:0000259" key="2">
    <source>
        <dbReference type="PROSITE" id="PS51745"/>
    </source>
</evidence>
<keyword evidence="4" id="KW-1185">Reference proteome</keyword>
<evidence type="ECO:0000313" key="4">
    <source>
        <dbReference type="Proteomes" id="UP001281761"/>
    </source>
</evidence>
<dbReference type="Pfam" id="PF00564">
    <property type="entry name" value="PB1"/>
    <property type="match status" value="1"/>
</dbReference>
<dbReference type="InterPro" id="IPR053793">
    <property type="entry name" value="PB1-like"/>
</dbReference>
<dbReference type="InterPro" id="IPR000270">
    <property type="entry name" value="PB1_dom"/>
</dbReference>
<name>A0ABQ9X8H4_9EUKA</name>
<feature type="compositionally biased region" description="Low complexity" evidence="1">
    <location>
        <begin position="193"/>
        <end position="203"/>
    </location>
</feature>
<dbReference type="CDD" id="cd05992">
    <property type="entry name" value="PB1"/>
    <property type="match status" value="1"/>
</dbReference>
<feature type="region of interest" description="Disordered" evidence="1">
    <location>
        <begin position="168"/>
        <end position="260"/>
    </location>
</feature>
<dbReference type="SUPFAM" id="SSF54277">
    <property type="entry name" value="CAD &amp; PB1 domains"/>
    <property type="match status" value="1"/>
</dbReference>
<organism evidence="3 4">
    <name type="scientific">Blattamonas nauphoetae</name>
    <dbReference type="NCBI Taxonomy" id="2049346"/>
    <lineage>
        <taxon>Eukaryota</taxon>
        <taxon>Metamonada</taxon>
        <taxon>Preaxostyla</taxon>
        <taxon>Oxymonadida</taxon>
        <taxon>Blattamonas</taxon>
    </lineage>
</organism>
<dbReference type="Proteomes" id="UP001281761">
    <property type="component" value="Unassembled WGS sequence"/>
</dbReference>
<dbReference type="PROSITE" id="PS51745">
    <property type="entry name" value="PB1"/>
    <property type="match status" value="1"/>
</dbReference>
<sequence>MNTSQNHVIKITFSPTGDTRRVQFTEAPTFEELAARISSMFDYCSMSTYRLTYLDDEGDAITMTSDEDVYLAFVMQQPGKFLRITVSPKPAKRESRPENFSGFIWTPWGRNFRCRQTCPHHQNAHEHKQERSRPSRPWWMPMGMGWDEDVMRDQIASLREDFKNMFSEASEAEPEQPPHTWFPFASNEENAKPQPQSQPEQSPIVTSQPELEKEEEPKEDVNEIPQPAPREEAPQPAPSAPTAPQAPFGFGPSGDWAGMMHQFGPMIEQFAPFFQQFMQSAAGQSSSNATQPPAP</sequence>
<evidence type="ECO:0000313" key="3">
    <source>
        <dbReference type="EMBL" id="KAK2948832.1"/>
    </source>
</evidence>
<reference evidence="3 4" key="1">
    <citation type="journal article" date="2022" name="bioRxiv">
        <title>Genomics of Preaxostyla Flagellates Illuminates Evolutionary Transitions and the Path Towards Mitochondrial Loss.</title>
        <authorList>
            <person name="Novak L.V.F."/>
            <person name="Treitli S.C."/>
            <person name="Pyrih J."/>
            <person name="Halakuc P."/>
            <person name="Pipaliya S.V."/>
            <person name="Vacek V."/>
            <person name="Brzon O."/>
            <person name="Soukal P."/>
            <person name="Eme L."/>
            <person name="Dacks J.B."/>
            <person name="Karnkowska A."/>
            <person name="Elias M."/>
            <person name="Hampl V."/>
        </authorList>
    </citation>
    <scope>NUCLEOTIDE SEQUENCE [LARGE SCALE GENOMIC DNA]</scope>
    <source>
        <strain evidence="3">NAU3</strain>
        <tissue evidence="3">Gut</tissue>
    </source>
</reference>
<gene>
    <name evidence="3" type="ORF">BLNAU_16175</name>
</gene>
<protein>
    <recommendedName>
        <fullName evidence="2">PB1 domain-containing protein</fullName>
    </recommendedName>
</protein>
<evidence type="ECO:0000256" key="1">
    <source>
        <dbReference type="SAM" id="MobiDB-lite"/>
    </source>
</evidence>
<feature type="domain" description="PB1" evidence="2">
    <location>
        <begin position="8"/>
        <end position="89"/>
    </location>
</feature>